<accession>A0A445C992</accession>
<dbReference type="Proteomes" id="UP000289738">
    <property type="component" value="Chromosome A07"/>
</dbReference>
<feature type="transmembrane region" description="Helical" evidence="7">
    <location>
        <begin position="221"/>
        <end position="246"/>
    </location>
</feature>
<dbReference type="InterPro" id="IPR030182">
    <property type="entry name" value="PUP_plant"/>
</dbReference>
<sequence length="379" mass="42042">MAEAVEAQQQQQRKTTMKRTLLITNCILLSVGTSGGPLIMRLYFLHGGHRVWLSSCLETAGFPIMLIPLILSYFRRKNNRHYPSGTEKPITTMVSMKPPLFFAAAFIGILTGLDDYLYACGVARLPVSTSALIIATQLAFTAVFAFLLVRQKFTPYSVNAVVLLTVGAGVLALHTRSDRPAGESTVEYVKGFVMTLMAAALYGFVLPLVELTYKKAKQNLTYSLVMEIQFVMCFFATVFCVAGMIINNDFKVIPREAREFGLGRGNYYVVMVASAIMWQAFFLGAIGVIFCSSSLLSGILIAILLPVTEILAVIFYKEKFQVEKAVSLVLSLWGFVSYFYGEIKQANKEKKMKMMDSKNSIPETEQIQTLAVSHSPNNI</sequence>
<evidence type="ECO:0000313" key="9">
    <source>
        <dbReference type="Proteomes" id="UP000289738"/>
    </source>
</evidence>
<feature type="transmembrane region" description="Helical" evidence="7">
    <location>
        <begin position="188"/>
        <end position="209"/>
    </location>
</feature>
<feature type="transmembrane region" description="Helical" evidence="7">
    <location>
        <begin position="156"/>
        <end position="176"/>
    </location>
</feature>
<evidence type="ECO:0000256" key="7">
    <source>
        <dbReference type="RuleBase" id="RU368015"/>
    </source>
</evidence>
<dbReference type="GO" id="GO:0005345">
    <property type="term" value="F:purine nucleobase transmembrane transporter activity"/>
    <property type="evidence" value="ECO:0007669"/>
    <property type="project" value="UniProtKB-UniRule"/>
</dbReference>
<dbReference type="Pfam" id="PF16913">
    <property type="entry name" value="PUNUT"/>
    <property type="match status" value="1"/>
</dbReference>
<gene>
    <name evidence="8" type="ORF">Ahy_A07g033444</name>
</gene>
<evidence type="ECO:0000313" key="8">
    <source>
        <dbReference type="EMBL" id="RYR47516.1"/>
    </source>
</evidence>
<dbReference type="GO" id="GO:0016020">
    <property type="term" value="C:membrane"/>
    <property type="evidence" value="ECO:0007669"/>
    <property type="project" value="UniProtKB-SubCell"/>
</dbReference>
<dbReference type="EMBL" id="SDMP01000007">
    <property type="protein sequence ID" value="RYR47516.1"/>
    <property type="molecule type" value="Genomic_DNA"/>
</dbReference>
<keyword evidence="5 7" id="KW-1133">Transmembrane helix</keyword>
<evidence type="ECO:0000256" key="6">
    <source>
        <dbReference type="ARBA" id="ARBA00023136"/>
    </source>
</evidence>
<keyword evidence="6 7" id="KW-0472">Membrane</keyword>
<feature type="transmembrane region" description="Helical" evidence="7">
    <location>
        <begin position="131"/>
        <end position="149"/>
    </location>
</feature>
<evidence type="ECO:0000256" key="1">
    <source>
        <dbReference type="ARBA" id="ARBA00004141"/>
    </source>
</evidence>
<proteinExistence type="inferred from homology"/>
<comment type="subcellular location">
    <subcellularLocation>
        <location evidence="1 7">Membrane</location>
        <topology evidence="1 7">Multi-pass membrane protein</topology>
    </subcellularLocation>
</comment>
<organism evidence="8 9">
    <name type="scientific">Arachis hypogaea</name>
    <name type="common">Peanut</name>
    <dbReference type="NCBI Taxonomy" id="3818"/>
    <lineage>
        <taxon>Eukaryota</taxon>
        <taxon>Viridiplantae</taxon>
        <taxon>Streptophyta</taxon>
        <taxon>Embryophyta</taxon>
        <taxon>Tracheophyta</taxon>
        <taxon>Spermatophyta</taxon>
        <taxon>Magnoliopsida</taxon>
        <taxon>eudicotyledons</taxon>
        <taxon>Gunneridae</taxon>
        <taxon>Pentapetalae</taxon>
        <taxon>rosids</taxon>
        <taxon>fabids</taxon>
        <taxon>Fabales</taxon>
        <taxon>Fabaceae</taxon>
        <taxon>Papilionoideae</taxon>
        <taxon>50 kb inversion clade</taxon>
        <taxon>dalbergioids sensu lato</taxon>
        <taxon>Dalbergieae</taxon>
        <taxon>Pterocarpus clade</taxon>
        <taxon>Arachis</taxon>
    </lineage>
</organism>
<dbReference type="Gramene" id="arahy.Tifrunner.gnm2.ann2.Ah17g468400.1">
    <property type="protein sequence ID" value="arahy.Tifrunner.gnm2.ann2.Ah17g468400.1-CDS"/>
    <property type="gene ID" value="arahy.Tifrunner.gnm2.ann2.Ah17g468400"/>
</dbReference>
<dbReference type="STRING" id="3818.A0A445C992"/>
<dbReference type="AlphaFoldDB" id="A0A445C992"/>
<protein>
    <recommendedName>
        <fullName evidence="7">Probable purine permease</fullName>
    </recommendedName>
</protein>
<dbReference type="OrthoDB" id="1865379at2759"/>
<dbReference type="GO" id="GO:0015211">
    <property type="term" value="F:purine nucleoside transmembrane transporter activity"/>
    <property type="evidence" value="ECO:0007669"/>
    <property type="project" value="UniProtKB-UniRule"/>
</dbReference>
<dbReference type="PANTHER" id="PTHR31376">
    <property type="entry name" value="OS09G0467300 PROTEIN-RELATED"/>
    <property type="match status" value="1"/>
</dbReference>
<dbReference type="SUPFAM" id="SSF103481">
    <property type="entry name" value="Multidrug resistance efflux transporter EmrE"/>
    <property type="match status" value="1"/>
</dbReference>
<feature type="transmembrane region" description="Helical" evidence="7">
    <location>
        <begin position="295"/>
        <end position="316"/>
    </location>
</feature>
<dbReference type="InterPro" id="IPR037185">
    <property type="entry name" value="EmrE-like"/>
</dbReference>
<evidence type="ECO:0000256" key="4">
    <source>
        <dbReference type="ARBA" id="ARBA00022692"/>
    </source>
</evidence>
<dbReference type="PANTHER" id="PTHR31376:SF1">
    <property type="entry name" value="PURINE PERMEASE 2"/>
    <property type="match status" value="1"/>
</dbReference>
<comment type="caution">
    <text evidence="8">The sequence shown here is derived from an EMBL/GenBank/DDBJ whole genome shotgun (WGS) entry which is preliminary data.</text>
</comment>
<evidence type="ECO:0000256" key="3">
    <source>
        <dbReference type="ARBA" id="ARBA00022448"/>
    </source>
</evidence>
<keyword evidence="3 7" id="KW-0813">Transport</keyword>
<feature type="transmembrane region" description="Helical" evidence="7">
    <location>
        <begin position="322"/>
        <end position="341"/>
    </location>
</feature>
<feature type="transmembrane region" description="Helical" evidence="7">
    <location>
        <begin position="100"/>
        <end position="119"/>
    </location>
</feature>
<evidence type="ECO:0000256" key="5">
    <source>
        <dbReference type="ARBA" id="ARBA00022989"/>
    </source>
</evidence>
<reference evidence="8 9" key="1">
    <citation type="submission" date="2019-01" db="EMBL/GenBank/DDBJ databases">
        <title>Sequencing of cultivated peanut Arachis hypogaea provides insights into genome evolution and oil improvement.</title>
        <authorList>
            <person name="Chen X."/>
        </authorList>
    </citation>
    <scope>NUCLEOTIDE SEQUENCE [LARGE SCALE GENOMIC DNA]</scope>
    <source>
        <strain evidence="9">cv. Fuhuasheng</strain>
        <tissue evidence="8">Leaves</tissue>
    </source>
</reference>
<name>A0A445C992_ARAHY</name>
<keyword evidence="4 7" id="KW-0812">Transmembrane</keyword>
<feature type="transmembrane region" description="Helical" evidence="7">
    <location>
        <begin position="21"/>
        <end position="45"/>
    </location>
</feature>
<comment type="similarity">
    <text evidence="2 7">Belongs to the purine permeases (TC 2.A.7.14) family.</text>
</comment>
<feature type="transmembrane region" description="Helical" evidence="7">
    <location>
        <begin position="51"/>
        <end position="74"/>
    </location>
</feature>
<evidence type="ECO:0000256" key="2">
    <source>
        <dbReference type="ARBA" id="ARBA00006213"/>
    </source>
</evidence>
<feature type="transmembrane region" description="Helical" evidence="7">
    <location>
        <begin position="266"/>
        <end position="288"/>
    </location>
</feature>
<keyword evidence="9" id="KW-1185">Reference proteome</keyword>